<comment type="caution">
    <text evidence="1">The sequence shown here is derived from an EMBL/GenBank/DDBJ whole genome shotgun (WGS) entry which is preliminary data.</text>
</comment>
<organism evidence="1 2">
    <name type="scientific">Cichlidogyrus casuarinus</name>
    <dbReference type="NCBI Taxonomy" id="1844966"/>
    <lineage>
        <taxon>Eukaryota</taxon>
        <taxon>Metazoa</taxon>
        <taxon>Spiralia</taxon>
        <taxon>Lophotrochozoa</taxon>
        <taxon>Platyhelminthes</taxon>
        <taxon>Monogenea</taxon>
        <taxon>Monopisthocotylea</taxon>
        <taxon>Dactylogyridea</taxon>
        <taxon>Ancyrocephalidae</taxon>
        <taxon>Cichlidogyrus</taxon>
    </lineage>
</organism>
<dbReference type="AlphaFoldDB" id="A0ABD2PRN0"/>
<accession>A0ABD2PRN0</accession>
<protein>
    <submittedName>
        <fullName evidence="1">Uncharacterized protein</fullName>
    </submittedName>
</protein>
<dbReference type="Proteomes" id="UP001626550">
    <property type="component" value="Unassembled WGS sequence"/>
</dbReference>
<proteinExistence type="predicted"/>
<keyword evidence="2" id="KW-1185">Reference proteome</keyword>
<name>A0ABD2PRN0_9PLAT</name>
<evidence type="ECO:0000313" key="1">
    <source>
        <dbReference type="EMBL" id="KAL3309101.1"/>
    </source>
</evidence>
<sequence>MLLVSPANNAQLFGKDNQLVIYDSSGNVQAWSVCIENTSREILAALATLGCAEQGLTWISIQLSNEFKNWNFVNFNTSCIQSCGLHRLYNCVLTAPCIGGLVIKLVCNQGSVFSHPAQLNFYMRDCEKKATVICQYLKWNDSLMLPTSDTFESYTALAVKEFASILSYSVYRNVTSAYFFSRVQAYRPNDSIAIASIVAYFNIQKLGLNPDKIDDQLTRTISDGLLRQSGFTDMAFTEQEIMNSCKYSAIHSHSSSIHN</sequence>
<dbReference type="EMBL" id="JBJKFK010004286">
    <property type="protein sequence ID" value="KAL3309101.1"/>
    <property type="molecule type" value="Genomic_DNA"/>
</dbReference>
<evidence type="ECO:0000313" key="2">
    <source>
        <dbReference type="Proteomes" id="UP001626550"/>
    </source>
</evidence>
<gene>
    <name evidence="1" type="ORF">Ciccas_012355</name>
</gene>
<reference evidence="1 2" key="1">
    <citation type="submission" date="2024-11" db="EMBL/GenBank/DDBJ databases">
        <title>Adaptive evolution of stress response genes in parasites aligns with host niche diversity.</title>
        <authorList>
            <person name="Hahn C."/>
            <person name="Resl P."/>
        </authorList>
    </citation>
    <scope>NUCLEOTIDE SEQUENCE [LARGE SCALE GENOMIC DNA]</scope>
    <source>
        <strain evidence="1">EGGRZ-B1_66</strain>
        <tissue evidence="1">Body</tissue>
    </source>
</reference>